<dbReference type="AlphaFoldDB" id="A0ABD6EPL7"/>
<name>A0ABD6EPL7_9BILA</name>
<feature type="domain" description="WDR36/Utp21 N-terminal" evidence="4">
    <location>
        <begin position="38"/>
        <end position="301"/>
    </location>
</feature>
<evidence type="ECO:0000259" key="3">
    <source>
        <dbReference type="Pfam" id="PF04192"/>
    </source>
</evidence>
<dbReference type="Pfam" id="PF04192">
    <property type="entry name" value="Utp21"/>
    <property type="match status" value="1"/>
</dbReference>
<dbReference type="InterPro" id="IPR011047">
    <property type="entry name" value="Quinoprotein_ADH-like_sf"/>
</dbReference>
<keyword evidence="1" id="KW-0853">WD repeat</keyword>
<evidence type="ECO:0000256" key="2">
    <source>
        <dbReference type="ARBA" id="ARBA00022737"/>
    </source>
</evidence>
<dbReference type="PANTHER" id="PTHR22840:SF12">
    <property type="entry name" value="WD REPEAT-CONTAINING PROTEIN 36"/>
    <property type="match status" value="1"/>
</dbReference>
<dbReference type="Gene3D" id="2.130.10.10">
    <property type="entry name" value="YVTN repeat-like/Quinoprotein amine dehydrogenase"/>
    <property type="match status" value="2"/>
</dbReference>
<evidence type="ECO:0000313" key="5">
    <source>
        <dbReference type="EMBL" id="MFH4980109.1"/>
    </source>
</evidence>
<dbReference type="Pfam" id="PF25168">
    <property type="entry name" value="Beta-prop_WDR36-Utp21_2nd"/>
    <property type="match status" value="1"/>
</dbReference>
<keyword evidence="2" id="KW-0677">Repeat</keyword>
<proteinExistence type="predicted"/>
<dbReference type="InterPro" id="IPR001680">
    <property type="entry name" value="WD40_rpt"/>
</dbReference>
<dbReference type="PROSITE" id="PS00678">
    <property type="entry name" value="WD_REPEATS_1"/>
    <property type="match status" value="1"/>
</dbReference>
<gene>
    <name evidence="5" type="ORF">AB6A40_006818</name>
</gene>
<dbReference type="SMART" id="SM00320">
    <property type="entry name" value="WD40"/>
    <property type="match status" value="10"/>
</dbReference>
<comment type="caution">
    <text evidence="5">The sequence shown here is derived from an EMBL/GenBank/DDBJ whole genome shotgun (WGS) entry which is preliminary data.</text>
</comment>
<keyword evidence="6" id="KW-1185">Reference proteome</keyword>
<dbReference type="EMBL" id="JBGFUD010005072">
    <property type="protein sequence ID" value="MFH4980109.1"/>
    <property type="molecule type" value="Genomic_DNA"/>
</dbReference>
<dbReference type="InterPro" id="IPR059157">
    <property type="entry name" value="WDR36-Utp21_N"/>
</dbReference>
<protein>
    <submittedName>
        <fullName evidence="5">Uncharacterized protein</fullName>
    </submittedName>
</protein>
<feature type="domain" description="WDR36/Utp21 C-terminal" evidence="3">
    <location>
        <begin position="694"/>
        <end position="896"/>
    </location>
</feature>
<dbReference type="InterPro" id="IPR007319">
    <property type="entry name" value="WDR36/Utp21_C"/>
</dbReference>
<dbReference type="InterPro" id="IPR019775">
    <property type="entry name" value="WD40_repeat_CS"/>
</dbReference>
<dbReference type="SUPFAM" id="SSF50978">
    <property type="entry name" value="WD40 repeat-like"/>
    <property type="match status" value="1"/>
</dbReference>
<accession>A0ABD6EPL7</accession>
<evidence type="ECO:0000256" key="1">
    <source>
        <dbReference type="ARBA" id="ARBA00022574"/>
    </source>
</evidence>
<reference evidence="5 6" key="1">
    <citation type="submission" date="2024-08" db="EMBL/GenBank/DDBJ databases">
        <title>Gnathostoma spinigerum genome.</title>
        <authorList>
            <person name="Gonzalez-Bertolin B."/>
            <person name="Monzon S."/>
            <person name="Zaballos A."/>
            <person name="Jimenez P."/>
            <person name="Dekumyoy P."/>
            <person name="Varona S."/>
            <person name="Cuesta I."/>
            <person name="Sumanam S."/>
            <person name="Adisakwattana P."/>
            <person name="Gasser R.B."/>
            <person name="Hernandez-Gonzalez A."/>
            <person name="Young N.D."/>
            <person name="Perteguer M.J."/>
        </authorList>
    </citation>
    <scope>NUCLEOTIDE SEQUENCE [LARGE SCALE GENOMIC DNA]</scope>
    <source>
        <strain evidence="5">AL3</strain>
        <tissue evidence="5">Liver</tissue>
    </source>
</reference>
<organism evidence="5 6">
    <name type="scientific">Gnathostoma spinigerum</name>
    <dbReference type="NCBI Taxonomy" id="75299"/>
    <lineage>
        <taxon>Eukaryota</taxon>
        <taxon>Metazoa</taxon>
        <taxon>Ecdysozoa</taxon>
        <taxon>Nematoda</taxon>
        <taxon>Chromadorea</taxon>
        <taxon>Rhabditida</taxon>
        <taxon>Spirurina</taxon>
        <taxon>Gnathostomatomorpha</taxon>
        <taxon>Gnathostomatoidea</taxon>
        <taxon>Gnathostomatidae</taxon>
        <taxon>Gnathostoma</taxon>
    </lineage>
</organism>
<dbReference type="InterPro" id="IPR036322">
    <property type="entry name" value="WD40_repeat_dom_sf"/>
</dbReference>
<dbReference type="Proteomes" id="UP001608902">
    <property type="component" value="Unassembled WGS sequence"/>
</dbReference>
<evidence type="ECO:0000259" key="4">
    <source>
        <dbReference type="Pfam" id="PF25171"/>
    </source>
</evidence>
<dbReference type="PANTHER" id="PTHR22840">
    <property type="entry name" value="WD REPEAT-CONTAINING PROTEIN 36"/>
    <property type="match status" value="1"/>
</dbReference>
<sequence>MECHESFLYAPYKSVGEVCSSIAPAFRTLPAKRKITSVLCPVGNVVLQYSAERLRLVSISDPLPSNIQCVAADKKFVYAAAGSKIALLHLSRQIDRWLEVPYDVRAMIPFGEVLVVIDVKNTLHVVDIEDGQSLIQINSPAEFTVTAAVHPATYINKVLIGSASGTMRLINVKTSKLVYEFYKPFDSAIDVFQQSPVVDVIAVGLRNGQILIHNLKFNETVMSFQHDVSVTAISFRNDGVETMTSACVDGTLAVWDLNKQKLIGQVPTAHTCSVTALHFLCGEPIMVSAGSDNKLITWIYDMGDHMPRKLVCREGHSKPVTNVCFDSPESIVTAGLDGAVFTFSVTRDTQRHKLGNAGIMPRSKAKKLGLDLERINLTAITEMSVESTREAAWDNLLCAHENSAVTTTWTTRKLKLGSHRLLHKRFKEDPALFSVRATCVCVTPCGNFGVIGYSSGHIDLFNLQSGKHRRSFSASDLNDRAHSSTVCGVFVPSDDKELVSVDVTGSVRFWDFHSARLRSELHVPSSVQKCCFNRSNHLLVIGVAKGSIGIVDVLCRRTVRVLRSAHSASITAIDFSPDGKWIASADEAGYLKIWDVMTCGLIDVMKFPSYCTSLHFSPSGKYLATSHHNQRAVYIFVNKLLYSNSFRIKVLPIDYEPGVVSPSSSIRNASETGKSTEGGEGVMELDEPLNEVNQISELVTLSGFASSRWVNLPILDLIRERNKPIQPVSKPKLAPFFLPSVSTLEGFEFEKTEEEDAESKRKRLVAKRNTLEIESTFAKSLMSAKTDAEIIGNFDTLKWMNISSIDFHLRSLPSKAAISFLRMLLFVLRRHQNFDLVQSYLATFLGFHRDILWQQETEETSELTTVLLILSEELNSSWDDLDATVLDNSAMIQWIKSAVV</sequence>
<dbReference type="Pfam" id="PF25171">
    <property type="entry name" value="Beta-prop_WDR36-Utp21_1st"/>
    <property type="match status" value="1"/>
</dbReference>
<evidence type="ECO:0000313" key="6">
    <source>
        <dbReference type="Proteomes" id="UP001608902"/>
    </source>
</evidence>
<dbReference type="SUPFAM" id="SSF50998">
    <property type="entry name" value="Quinoprotein alcohol dehydrogenase-like"/>
    <property type="match status" value="1"/>
</dbReference>
<dbReference type="InterPro" id="IPR015943">
    <property type="entry name" value="WD40/YVTN_repeat-like_dom_sf"/>
</dbReference>